<dbReference type="GO" id="GO:0006979">
    <property type="term" value="P:response to oxidative stress"/>
    <property type="evidence" value="ECO:0007669"/>
    <property type="project" value="InterPro"/>
</dbReference>
<evidence type="ECO:0000256" key="1">
    <source>
        <dbReference type="ARBA" id="ARBA00000189"/>
    </source>
</evidence>
<keyword evidence="4" id="KW-0349">Heme</keyword>
<dbReference type="PANTHER" id="PTHR31517:SF80">
    <property type="entry name" value="PEROXIDASE"/>
    <property type="match status" value="1"/>
</dbReference>
<dbReference type="Proteomes" id="UP000824120">
    <property type="component" value="Chromosome 2"/>
</dbReference>
<dbReference type="SUPFAM" id="SSF48113">
    <property type="entry name" value="Heme-dependent peroxidases"/>
    <property type="match status" value="1"/>
</dbReference>
<keyword evidence="7 9" id="KW-0408">Iron</keyword>
<evidence type="ECO:0000256" key="9">
    <source>
        <dbReference type="PIRSR" id="PIRSR600823-3"/>
    </source>
</evidence>
<evidence type="ECO:0000256" key="2">
    <source>
        <dbReference type="ARBA" id="ARBA00012313"/>
    </source>
</evidence>
<feature type="binding site" evidence="8">
    <location>
        <position position="33"/>
    </location>
    <ligand>
        <name>substrate</name>
    </ligand>
</feature>
<evidence type="ECO:0000256" key="4">
    <source>
        <dbReference type="ARBA" id="ARBA00022617"/>
    </source>
</evidence>
<comment type="cofactor">
    <cofactor evidence="9">
        <name>Ca(2+)</name>
        <dbReference type="ChEBI" id="CHEBI:29108"/>
    </cofactor>
    <text evidence="9">Binds 2 calcium ions per subunit.</text>
</comment>
<dbReference type="GO" id="GO:0140825">
    <property type="term" value="F:lactoperoxidase activity"/>
    <property type="evidence" value="ECO:0007669"/>
    <property type="project" value="UniProtKB-EC"/>
</dbReference>
<evidence type="ECO:0000256" key="6">
    <source>
        <dbReference type="ARBA" id="ARBA00023002"/>
    </source>
</evidence>
<keyword evidence="6" id="KW-0560">Oxidoreductase</keyword>
<sequence>MVLCTVRRPYIPLKTGRRDGRRSRADILEQHVPSHNESISVVIERFANIGINSPGAVALLEKKRSKLIISHLSCKFSQCVVFFPQCIKLVQRLYPKVDPQLNPEHIPHILKKCPYSIPDTKAMQYVRNDRGTPMKLDNNYYRNILDNKGLMLVDQQLAVDKRTRLYVKKMAKSQDYFFKEFARAITVLSENNPLTGTKGEIIKQYKADYINFILDYDPPFPFP</sequence>
<dbReference type="PROSITE" id="PS50873">
    <property type="entry name" value="PEROXIDASE_4"/>
    <property type="match status" value="1"/>
</dbReference>
<feature type="binding site" description="axial binding residue" evidence="9">
    <location>
        <position position="71"/>
    </location>
    <ligand>
        <name>heme b</name>
        <dbReference type="ChEBI" id="CHEBI:60344"/>
    </ligand>
    <ligandPart>
        <name>Fe</name>
        <dbReference type="ChEBI" id="CHEBI:18248"/>
    </ligandPart>
</feature>
<comment type="similarity">
    <text evidence="11">Belongs to the peroxidase family.</text>
</comment>
<proteinExistence type="inferred from homology"/>
<comment type="catalytic activity">
    <reaction evidence="1">
        <text>2 a phenolic donor + H2O2 = 2 a phenolic radical donor + 2 H2O</text>
        <dbReference type="Rhea" id="RHEA:56136"/>
        <dbReference type="ChEBI" id="CHEBI:15377"/>
        <dbReference type="ChEBI" id="CHEBI:16240"/>
        <dbReference type="ChEBI" id="CHEBI:139520"/>
        <dbReference type="ChEBI" id="CHEBI:139521"/>
        <dbReference type="EC" id="1.11.1.7"/>
    </reaction>
</comment>
<accession>A0A9J6A804</accession>
<keyword evidence="14" id="KW-1185">Reference proteome</keyword>
<dbReference type="AlphaFoldDB" id="A0A9J6A804"/>
<dbReference type="OrthoDB" id="1604113at2759"/>
<dbReference type="Gene3D" id="1.10.420.10">
    <property type="entry name" value="Peroxidase, domain 2"/>
    <property type="match status" value="1"/>
</dbReference>
<organism evidence="13 14">
    <name type="scientific">Solanum commersonii</name>
    <name type="common">Commerson's wild potato</name>
    <name type="synonym">Commerson's nightshade</name>
    <dbReference type="NCBI Taxonomy" id="4109"/>
    <lineage>
        <taxon>Eukaryota</taxon>
        <taxon>Viridiplantae</taxon>
        <taxon>Streptophyta</taxon>
        <taxon>Embryophyta</taxon>
        <taxon>Tracheophyta</taxon>
        <taxon>Spermatophyta</taxon>
        <taxon>Magnoliopsida</taxon>
        <taxon>eudicotyledons</taxon>
        <taxon>Gunneridae</taxon>
        <taxon>Pentapetalae</taxon>
        <taxon>asterids</taxon>
        <taxon>lamiids</taxon>
        <taxon>Solanales</taxon>
        <taxon>Solanaceae</taxon>
        <taxon>Solanoideae</taxon>
        <taxon>Solaneae</taxon>
        <taxon>Solanum</taxon>
    </lineage>
</organism>
<dbReference type="EMBL" id="JACXVP010000002">
    <property type="protein sequence ID" value="KAG5620641.1"/>
    <property type="molecule type" value="Genomic_DNA"/>
</dbReference>
<feature type="binding site" evidence="9">
    <location>
        <position position="129"/>
    </location>
    <ligand>
        <name>Ca(2+)</name>
        <dbReference type="ChEBI" id="CHEBI:29108"/>
        <label>2</label>
    </ligand>
</feature>
<protein>
    <recommendedName>
        <fullName evidence="2">peroxidase</fullName>
        <ecNumber evidence="2">1.11.1.7</ecNumber>
    </recommendedName>
</protein>
<keyword evidence="3" id="KW-0575">Peroxidase</keyword>
<dbReference type="InterPro" id="IPR000823">
    <property type="entry name" value="Peroxidase_pln"/>
</dbReference>
<feature type="disulfide bond" evidence="10">
    <location>
        <begin position="79"/>
        <end position="113"/>
    </location>
</feature>
<dbReference type="EC" id="1.11.1.7" evidence="2"/>
<evidence type="ECO:0000256" key="3">
    <source>
        <dbReference type="ARBA" id="ARBA00022559"/>
    </source>
</evidence>
<dbReference type="GO" id="GO:0020037">
    <property type="term" value="F:heme binding"/>
    <property type="evidence" value="ECO:0007669"/>
    <property type="project" value="InterPro"/>
</dbReference>
<feature type="binding site" evidence="9">
    <location>
        <position position="137"/>
    </location>
    <ligand>
        <name>Ca(2+)</name>
        <dbReference type="ChEBI" id="CHEBI:29108"/>
        <label>2</label>
    </ligand>
</feature>
<feature type="binding site" evidence="9">
    <location>
        <position position="132"/>
    </location>
    <ligand>
        <name>Ca(2+)</name>
        <dbReference type="ChEBI" id="CHEBI:29108"/>
        <label>2</label>
    </ligand>
</feature>
<name>A0A9J6A804_SOLCO</name>
<evidence type="ECO:0000259" key="12">
    <source>
        <dbReference type="PROSITE" id="PS50873"/>
    </source>
</evidence>
<dbReference type="Gene3D" id="1.10.520.10">
    <property type="match status" value="1"/>
</dbReference>
<dbReference type="InterPro" id="IPR010255">
    <property type="entry name" value="Haem_peroxidase_sf"/>
</dbReference>
<comment type="caution">
    <text evidence="13">The sequence shown here is derived from an EMBL/GenBank/DDBJ whole genome shotgun (WGS) entry which is preliminary data.</text>
</comment>
<dbReference type="InterPro" id="IPR002016">
    <property type="entry name" value="Haem_peroxidase"/>
</dbReference>
<evidence type="ECO:0000256" key="8">
    <source>
        <dbReference type="PIRSR" id="PIRSR600823-2"/>
    </source>
</evidence>
<keyword evidence="9" id="KW-0106">Calcium</keyword>
<dbReference type="Pfam" id="PF00141">
    <property type="entry name" value="peroxidase"/>
    <property type="match status" value="1"/>
</dbReference>
<feature type="domain" description="Plant heme peroxidase family profile" evidence="12">
    <location>
        <begin position="1"/>
        <end position="201"/>
    </location>
</feature>
<evidence type="ECO:0000256" key="11">
    <source>
        <dbReference type="RuleBase" id="RU004241"/>
    </source>
</evidence>
<evidence type="ECO:0000256" key="7">
    <source>
        <dbReference type="ARBA" id="ARBA00023004"/>
    </source>
</evidence>
<evidence type="ECO:0000256" key="5">
    <source>
        <dbReference type="ARBA" id="ARBA00022723"/>
    </source>
</evidence>
<evidence type="ECO:0000256" key="10">
    <source>
        <dbReference type="PIRSR" id="PIRSR600823-5"/>
    </source>
</evidence>
<dbReference type="PRINTS" id="PR00461">
    <property type="entry name" value="PLPEROXIDASE"/>
</dbReference>
<comment type="cofactor">
    <cofactor evidence="9">
        <name>heme b</name>
        <dbReference type="ChEBI" id="CHEBI:60344"/>
    </cofactor>
    <text evidence="9">Binds 1 heme b (iron(II)-protoporphyrin IX) group per subunit.</text>
</comment>
<dbReference type="PANTHER" id="PTHR31517">
    <property type="match status" value="1"/>
</dbReference>
<gene>
    <name evidence="13" type="ORF">H5410_005859</name>
</gene>
<evidence type="ECO:0000313" key="13">
    <source>
        <dbReference type="EMBL" id="KAG5620641.1"/>
    </source>
</evidence>
<evidence type="ECO:0000313" key="14">
    <source>
        <dbReference type="Proteomes" id="UP000824120"/>
    </source>
</evidence>
<keyword evidence="5 9" id="KW-0479">Metal-binding</keyword>
<dbReference type="GO" id="GO:0046872">
    <property type="term" value="F:metal ion binding"/>
    <property type="evidence" value="ECO:0007669"/>
    <property type="project" value="UniProtKB-KW"/>
</dbReference>
<reference evidence="13 14" key="1">
    <citation type="submission" date="2020-09" db="EMBL/GenBank/DDBJ databases">
        <title>De no assembly of potato wild relative species, Solanum commersonii.</title>
        <authorList>
            <person name="Cho K."/>
        </authorList>
    </citation>
    <scope>NUCLEOTIDE SEQUENCE [LARGE SCALE GENOMIC DNA]</scope>
    <source>
        <strain evidence="13">LZ3.2</strain>
        <tissue evidence="13">Leaf</tissue>
    </source>
</reference>
<keyword evidence="10" id="KW-1015">Disulfide bond</keyword>